<comment type="caution">
    <text evidence="1">The sequence shown here is derived from an EMBL/GenBank/DDBJ whole genome shotgun (WGS) entry which is preliminary data.</text>
</comment>
<dbReference type="AlphaFoldDB" id="A0A645HHI5"/>
<sequence length="58" mass="6460">MKLAAGRVFLERRDVLFCRRGAFEGDFSGDLAGLHGVQARGQGHEEDRGCEFVHSKHC</sequence>
<organism evidence="1">
    <name type="scientific">bioreactor metagenome</name>
    <dbReference type="NCBI Taxonomy" id="1076179"/>
    <lineage>
        <taxon>unclassified sequences</taxon>
        <taxon>metagenomes</taxon>
        <taxon>ecological metagenomes</taxon>
    </lineage>
</organism>
<gene>
    <name evidence="1" type="ORF">SDC9_185569</name>
</gene>
<accession>A0A645HHI5</accession>
<name>A0A645HHI5_9ZZZZ</name>
<dbReference type="EMBL" id="VSSQ01093037">
    <property type="protein sequence ID" value="MPN38046.1"/>
    <property type="molecule type" value="Genomic_DNA"/>
</dbReference>
<proteinExistence type="predicted"/>
<evidence type="ECO:0000313" key="1">
    <source>
        <dbReference type="EMBL" id="MPN38046.1"/>
    </source>
</evidence>
<protein>
    <submittedName>
        <fullName evidence="1">Uncharacterized protein</fullName>
    </submittedName>
</protein>
<reference evidence="1" key="1">
    <citation type="submission" date="2019-08" db="EMBL/GenBank/DDBJ databases">
        <authorList>
            <person name="Kucharzyk K."/>
            <person name="Murdoch R.W."/>
            <person name="Higgins S."/>
            <person name="Loffler F."/>
        </authorList>
    </citation>
    <scope>NUCLEOTIDE SEQUENCE</scope>
</reference>